<name>A0A0F9UJN5_9ZZZZ</name>
<protein>
    <submittedName>
        <fullName evidence="1">Uncharacterized protein</fullName>
    </submittedName>
</protein>
<organism evidence="1">
    <name type="scientific">marine sediment metagenome</name>
    <dbReference type="NCBI Taxonomy" id="412755"/>
    <lineage>
        <taxon>unclassified sequences</taxon>
        <taxon>metagenomes</taxon>
        <taxon>ecological metagenomes</taxon>
    </lineage>
</organism>
<gene>
    <name evidence="1" type="ORF">LCGC14_0598760</name>
</gene>
<dbReference type="EMBL" id="LAZR01000956">
    <property type="protein sequence ID" value="KKN53783.1"/>
    <property type="molecule type" value="Genomic_DNA"/>
</dbReference>
<dbReference type="AlphaFoldDB" id="A0A0F9UJN5"/>
<proteinExistence type="predicted"/>
<accession>A0A0F9UJN5</accession>
<comment type="caution">
    <text evidence="1">The sequence shown here is derived from an EMBL/GenBank/DDBJ whole genome shotgun (WGS) entry which is preliminary data.</text>
</comment>
<sequence>MFRKGTRVVIVDEVEAQRVSAIVYNGQKGTIGEPCTEGNVNVHMDGDLYPTPWAVPTSCVRRLHRAKGGR</sequence>
<reference evidence="1" key="1">
    <citation type="journal article" date="2015" name="Nature">
        <title>Complex archaea that bridge the gap between prokaryotes and eukaryotes.</title>
        <authorList>
            <person name="Spang A."/>
            <person name="Saw J.H."/>
            <person name="Jorgensen S.L."/>
            <person name="Zaremba-Niedzwiedzka K."/>
            <person name="Martijn J."/>
            <person name="Lind A.E."/>
            <person name="van Eijk R."/>
            <person name="Schleper C."/>
            <person name="Guy L."/>
            <person name="Ettema T.J."/>
        </authorList>
    </citation>
    <scope>NUCLEOTIDE SEQUENCE</scope>
</reference>
<evidence type="ECO:0000313" key="1">
    <source>
        <dbReference type="EMBL" id="KKN53783.1"/>
    </source>
</evidence>